<dbReference type="AlphaFoldDB" id="A0A3M7PH73"/>
<evidence type="ECO:0000313" key="2">
    <source>
        <dbReference type="Proteomes" id="UP000276133"/>
    </source>
</evidence>
<proteinExistence type="predicted"/>
<comment type="caution">
    <text evidence="1">The sequence shown here is derived from an EMBL/GenBank/DDBJ whole genome shotgun (WGS) entry which is preliminary data.</text>
</comment>
<organism evidence="1 2">
    <name type="scientific">Brachionus plicatilis</name>
    <name type="common">Marine rotifer</name>
    <name type="synonym">Brachionus muelleri</name>
    <dbReference type="NCBI Taxonomy" id="10195"/>
    <lineage>
        <taxon>Eukaryota</taxon>
        <taxon>Metazoa</taxon>
        <taxon>Spiralia</taxon>
        <taxon>Gnathifera</taxon>
        <taxon>Rotifera</taxon>
        <taxon>Eurotatoria</taxon>
        <taxon>Monogononta</taxon>
        <taxon>Pseudotrocha</taxon>
        <taxon>Ploima</taxon>
        <taxon>Brachionidae</taxon>
        <taxon>Brachionus</taxon>
    </lineage>
</organism>
<keyword evidence="2" id="KW-1185">Reference proteome</keyword>
<dbReference type="OrthoDB" id="9907881at2759"/>
<protein>
    <submittedName>
        <fullName evidence="1">Uncharacterized protein</fullName>
    </submittedName>
</protein>
<gene>
    <name evidence="1" type="ORF">BpHYR1_000802</name>
</gene>
<name>A0A3M7PH73_BRAPC</name>
<reference evidence="1 2" key="1">
    <citation type="journal article" date="2018" name="Sci. Rep.">
        <title>Genomic signatures of local adaptation to the degree of environmental predictability in rotifers.</title>
        <authorList>
            <person name="Franch-Gras L."/>
            <person name="Hahn C."/>
            <person name="Garcia-Roger E.M."/>
            <person name="Carmona M.J."/>
            <person name="Serra M."/>
            <person name="Gomez A."/>
        </authorList>
    </citation>
    <scope>NUCLEOTIDE SEQUENCE [LARGE SCALE GENOMIC DNA]</scope>
    <source>
        <strain evidence="1">HYR1</strain>
    </source>
</reference>
<sequence length="193" mass="22480">MVRINPKLSLRNLKGSFKTVFLDLKLSYDPFLSLIKTDLFIKPTSCQTYLLTSSNHPSDIFENIPTGIARQVGELDCSMSFLKEKNLMLNNTLYLKGVKIFTLKNILNLDFINNLINYISNTFCVNYDFVRHAYFFYKIRISQLRGNKIEVRLHHLIIFSVTKILFINGEFLSQGSLILSYENDQNNYHYPTT</sequence>
<evidence type="ECO:0000313" key="1">
    <source>
        <dbReference type="EMBL" id="RMZ98409.1"/>
    </source>
</evidence>
<dbReference type="EMBL" id="REGN01010791">
    <property type="protein sequence ID" value="RMZ98409.1"/>
    <property type="molecule type" value="Genomic_DNA"/>
</dbReference>
<dbReference type="Proteomes" id="UP000276133">
    <property type="component" value="Unassembled WGS sequence"/>
</dbReference>
<accession>A0A3M7PH73</accession>